<name>A0A6V7L8G1_9HYME</name>
<sequence>MFAQTVTPEISYADKAKAPITRIQKPNPLRIDNETINKSMRNNNNIQINQSNTTPDNNSNDQPQAWAQSFFQSIQSSIQQAITKVNTDVNTLSSTVNILSTSVNNNSIRIDSILAHLGLDNTQAQKSPDDIPKL</sequence>
<evidence type="ECO:0000256" key="1">
    <source>
        <dbReference type="SAM" id="MobiDB-lite"/>
    </source>
</evidence>
<evidence type="ECO:0000313" key="2">
    <source>
        <dbReference type="EMBL" id="CAD1572423.1"/>
    </source>
</evidence>
<proteinExistence type="predicted"/>
<protein>
    <submittedName>
        <fullName evidence="2">Uncharacterized protein</fullName>
    </submittedName>
</protein>
<feature type="compositionally biased region" description="Low complexity" evidence="1">
    <location>
        <begin position="42"/>
        <end position="52"/>
    </location>
</feature>
<feature type="compositionally biased region" description="Polar residues" evidence="1">
    <location>
        <begin position="53"/>
        <end position="63"/>
    </location>
</feature>
<gene>
    <name evidence="2" type="ORF">BBRV_LOCUS99437</name>
</gene>
<accession>A0A6V7L8G1</accession>
<dbReference type="AlphaFoldDB" id="A0A6V7L8G1"/>
<feature type="region of interest" description="Disordered" evidence="1">
    <location>
        <begin position="36"/>
        <end position="64"/>
    </location>
</feature>
<reference evidence="2" key="1">
    <citation type="submission" date="2020-07" db="EMBL/GenBank/DDBJ databases">
        <authorList>
            <person name="Ferguson B K."/>
        </authorList>
    </citation>
    <scope>NUCLEOTIDE SEQUENCE</scope>
    <source>
        <strain evidence="2">L06</strain>
    </source>
</reference>
<dbReference type="EMBL" id="CADCXW020000339">
    <property type="protein sequence ID" value="CAD1572423.1"/>
    <property type="molecule type" value="Genomic_DNA"/>
</dbReference>
<organism evidence="2">
    <name type="scientific">Bracon brevicornis</name>
    <dbReference type="NCBI Taxonomy" id="1563983"/>
    <lineage>
        <taxon>Eukaryota</taxon>
        <taxon>Metazoa</taxon>
        <taxon>Ecdysozoa</taxon>
        <taxon>Arthropoda</taxon>
        <taxon>Hexapoda</taxon>
        <taxon>Insecta</taxon>
        <taxon>Pterygota</taxon>
        <taxon>Neoptera</taxon>
        <taxon>Endopterygota</taxon>
        <taxon>Hymenoptera</taxon>
        <taxon>Apocrita</taxon>
        <taxon>Ichneumonoidea</taxon>
        <taxon>Braconidae</taxon>
        <taxon>Braconinae</taxon>
        <taxon>Bracon</taxon>
    </lineage>
</organism>